<sequence length="69" mass="7871">MRLSHFRTLMHDEFGEMRAASLARDHVFAELGGRSAEQAIEAGIDPKRVWQVICEAYDVPEGRRLGRDD</sequence>
<keyword evidence="2" id="KW-1185">Reference proteome</keyword>
<dbReference type="Pfam" id="PF11248">
    <property type="entry name" value="DUF3046"/>
    <property type="match status" value="1"/>
</dbReference>
<name>A0ABP8XFV7_9PSEU</name>
<organism evidence="1 2">
    <name type="scientific">Pseudonocardia yuanmonensis</name>
    <dbReference type="NCBI Taxonomy" id="1095914"/>
    <lineage>
        <taxon>Bacteria</taxon>
        <taxon>Bacillati</taxon>
        <taxon>Actinomycetota</taxon>
        <taxon>Actinomycetes</taxon>
        <taxon>Pseudonocardiales</taxon>
        <taxon>Pseudonocardiaceae</taxon>
        <taxon>Pseudonocardia</taxon>
    </lineage>
</organism>
<dbReference type="InterPro" id="IPR021408">
    <property type="entry name" value="DUF3046"/>
</dbReference>
<dbReference type="EMBL" id="BAABIC010000023">
    <property type="protein sequence ID" value="GAA4706655.1"/>
    <property type="molecule type" value="Genomic_DNA"/>
</dbReference>
<comment type="caution">
    <text evidence="1">The sequence shown here is derived from an EMBL/GenBank/DDBJ whole genome shotgun (WGS) entry which is preliminary data.</text>
</comment>
<accession>A0ABP8XFV7</accession>
<dbReference type="Proteomes" id="UP001500325">
    <property type="component" value="Unassembled WGS sequence"/>
</dbReference>
<dbReference type="RefSeq" id="WP_345383570.1">
    <property type="nucleotide sequence ID" value="NZ_BAABIC010000023.1"/>
</dbReference>
<proteinExistence type="predicted"/>
<gene>
    <name evidence="1" type="ORF">GCM10023215_53970</name>
</gene>
<evidence type="ECO:0000313" key="2">
    <source>
        <dbReference type="Proteomes" id="UP001500325"/>
    </source>
</evidence>
<evidence type="ECO:0000313" key="1">
    <source>
        <dbReference type="EMBL" id="GAA4706655.1"/>
    </source>
</evidence>
<protein>
    <submittedName>
        <fullName evidence="1">DUF3046 domain-containing protein</fullName>
    </submittedName>
</protein>
<reference evidence="2" key="1">
    <citation type="journal article" date="2019" name="Int. J. Syst. Evol. Microbiol.">
        <title>The Global Catalogue of Microorganisms (GCM) 10K type strain sequencing project: providing services to taxonomists for standard genome sequencing and annotation.</title>
        <authorList>
            <consortium name="The Broad Institute Genomics Platform"/>
            <consortium name="The Broad Institute Genome Sequencing Center for Infectious Disease"/>
            <person name="Wu L."/>
            <person name="Ma J."/>
        </authorList>
    </citation>
    <scope>NUCLEOTIDE SEQUENCE [LARGE SCALE GENOMIC DNA]</scope>
    <source>
        <strain evidence="2">JCM 18055</strain>
    </source>
</reference>